<gene>
    <name evidence="3" type="ordered locus">Slin_2913</name>
</gene>
<dbReference type="Proteomes" id="UP000002028">
    <property type="component" value="Chromosome"/>
</dbReference>
<dbReference type="PANTHER" id="PTHR43214:SF43">
    <property type="entry name" value="TWO-COMPONENT RESPONSE REGULATOR"/>
    <property type="match status" value="1"/>
</dbReference>
<dbReference type="GO" id="GO:0006355">
    <property type="term" value="P:regulation of DNA-templated transcription"/>
    <property type="evidence" value="ECO:0007669"/>
    <property type="project" value="InterPro"/>
</dbReference>
<protein>
    <submittedName>
        <fullName evidence="3">Transcriptional regulator, LuxR family</fullName>
    </submittedName>
</protein>
<keyword evidence="4" id="KW-1185">Reference proteome</keyword>
<dbReference type="PROSITE" id="PS50043">
    <property type="entry name" value="HTH_LUXR_2"/>
    <property type="match status" value="1"/>
</dbReference>
<organism evidence="3 4">
    <name type="scientific">Spirosoma linguale (strain ATCC 33905 / DSM 74 / LMG 10896 / Claus 1)</name>
    <dbReference type="NCBI Taxonomy" id="504472"/>
    <lineage>
        <taxon>Bacteria</taxon>
        <taxon>Pseudomonadati</taxon>
        <taxon>Bacteroidota</taxon>
        <taxon>Cytophagia</taxon>
        <taxon>Cytophagales</taxon>
        <taxon>Cytophagaceae</taxon>
        <taxon>Spirosoma</taxon>
    </lineage>
</organism>
<accession>D2QKA0</accession>
<evidence type="ECO:0000313" key="4">
    <source>
        <dbReference type="Proteomes" id="UP000002028"/>
    </source>
</evidence>
<reference evidence="3 4" key="1">
    <citation type="journal article" date="2010" name="Stand. Genomic Sci.">
        <title>Complete genome sequence of Spirosoma linguale type strain (1).</title>
        <authorList>
            <person name="Lail K."/>
            <person name="Sikorski J."/>
            <person name="Saunders E."/>
            <person name="Lapidus A."/>
            <person name="Glavina Del Rio T."/>
            <person name="Copeland A."/>
            <person name="Tice H."/>
            <person name="Cheng J.-F."/>
            <person name="Lucas S."/>
            <person name="Nolan M."/>
            <person name="Bruce D."/>
            <person name="Goodwin L."/>
            <person name="Pitluck S."/>
            <person name="Ivanova N."/>
            <person name="Mavromatis K."/>
            <person name="Ovchinnikova G."/>
            <person name="Pati A."/>
            <person name="Chen A."/>
            <person name="Palaniappan K."/>
            <person name="Land M."/>
            <person name="Hauser L."/>
            <person name="Chang Y.-J."/>
            <person name="Jeffries C.D."/>
            <person name="Chain P."/>
            <person name="Brettin T."/>
            <person name="Detter J.C."/>
            <person name="Schuetze A."/>
            <person name="Rohde M."/>
            <person name="Tindall B.J."/>
            <person name="Goeker M."/>
            <person name="Bristow J."/>
            <person name="Eisen J.A."/>
            <person name="Markowitz V."/>
            <person name="Hugenholtz P."/>
            <person name="Kyrpides N.C."/>
            <person name="Klenk H.-P."/>
            <person name="Chen F."/>
        </authorList>
    </citation>
    <scope>NUCLEOTIDE SEQUENCE [LARGE SCALE GENOMIC DNA]</scope>
    <source>
        <strain evidence="4">ATCC 33905 / DSM 74 / LMG 10896 / Claus 1</strain>
    </source>
</reference>
<dbReference type="InterPro" id="IPR036388">
    <property type="entry name" value="WH-like_DNA-bd_sf"/>
</dbReference>
<evidence type="ECO:0000259" key="2">
    <source>
        <dbReference type="PROSITE" id="PS50043"/>
    </source>
</evidence>
<dbReference type="GO" id="GO:0003677">
    <property type="term" value="F:DNA binding"/>
    <property type="evidence" value="ECO:0007669"/>
    <property type="project" value="UniProtKB-KW"/>
</dbReference>
<feature type="domain" description="HTH luxR-type" evidence="2">
    <location>
        <begin position="36"/>
        <end position="101"/>
    </location>
</feature>
<dbReference type="STRING" id="504472.Slin_2913"/>
<dbReference type="eggNOG" id="COG2197">
    <property type="taxonomic scope" value="Bacteria"/>
</dbReference>
<dbReference type="InterPro" id="IPR039420">
    <property type="entry name" value="WalR-like"/>
</dbReference>
<sequence>MIWEKGAALFIFTSVYRREFHNFPHPTIMNNQTSAYKLNSVQLNPRERHFLQLACSELTYVQIADQMCVSPRTVDGYRETLFERFSVKSRVGLALWAVRTGLVTP</sequence>
<evidence type="ECO:0000256" key="1">
    <source>
        <dbReference type="ARBA" id="ARBA00023125"/>
    </source>
</evidence>
<dbReference type="KEGG" id="sli:Slin_2913"/>
<evidence type="ECO:0000313" key="3">
    <source>
        <dbReference type="EMBL" id="ADB38926.1"/>
    </source>
</evidence>
<dbReference type="InterPro" id="IPR000792">
    <property type="entry name" value="Tscrpt_reg_LuxR_C"/>
</dbReference>
<dbReference type="SUPFAM" id="SSF46894">
    <property type="entry name" value="C-terminal effector domain of the bipartite response regulators"/>
    <property type="match status" value="1"/>
</dbReference>
<proteinExistence type="predicted"/>
<dbReference type="InterPro" id="IPR016032">
    <property type="entry name" value="Sig_transdc_resp-reg_C-effctor"/>
</dbReference>
<dbReference type="CDD" id="cd06170">
    <property type="entry name" value="LuxR_C_like"/>
    <property type="match status" value="1"/>
</dbReference>
<dbReference type="SMART" id="SM00421">
    <property type="entry name" value="HTH_LUXR"/>
    <property type="match status" value="1"/>
</dbReference>
<dbReference type="PANTHER" id="PTHR43214">
    <property type="entry name" value="TWO-COMPONENT RESPONSE REGULATOR"/>
    <property type="match status" value="1"/>
</dbReference>
<dbReference type="HOGENOM" id="CLU_2234890_0_0_10"/>
<keyword evidence="1" id="KW-0238">DNA-binding</keyword>
<dbReference type="AlphaFoldDB" id="D2QKA0"/>
<dbReference type="Pfam" id="PF00196">
    <property type="entry name" value="GerE"/>
    <property type="match status" value="1"/>
</dbReference>
<name>D2QKA0_SPILD</name>
<dbReference type="EMBL" id="CP001769">
    <property type="protein sequence ID" value="ADB38926.1"/>
    <property type="molecule type" value="Genomic_DNA"/>
</dbReference>
<dbReference type="Gene3D" id="1.10.10.10">
    <property type="entry name" value="Winged helix-like DNA-binding domain superfamily/Winged helix DNA-binding domain"/>
    <property type="match status" value="1"/>
</dbReference>